<sequence length="226" mass="24655">MSILKVFNTLGIVNAEQQEEWRSTQPQRRPQRTDVRQRLLAAAADEFTERGYAAAKLTDIADRAGFTKGAVYSNFDSKQGLFAELLAQRSLDLAARVLAHVSDLDPQAAAGAGGGEIASWVVAEPRWPLLTVEFGILAGRDPVIAERYRTDRRALRSELERLIADRAVQWGVGEAFDARRLAMSLAALISGLAVEHSVDPEEIDRSVIADAVSELFAGAIARAQLD</sequence>
<keyword evidence="2" id="KW-0805">Transcription regulation</keyword>
<dbReference type="PRINTS" id="PR00455">
    <property type="entry name" value="HTHTETR"/>
</dbReference>
<reference evidence="8" key="2">
    <citation type="submission" date="2016-04" db="EMBL/GenBank/DDBJ databases">
        <title>Complete Genome and Plasmid Sequences for Rhodococcus fascians D188 and Draft Sequences for Rhodococcus spp. Isolates PBTS 1 and PBTS 2.</title>
        <authorList>
            <person name="Stamer R."/>
            <person name="Vereecke D."/>
            <person name="Zhang Y."/>
            <person name="Schilkey F."/>
            <person name="Devitt N."/>
            <person name="Randall J."/>
        </authorList>
    </citation>
    <scope>NUCLEOTIDE SEQUENCE [LARGE SCALE GENOMIC DNA]</scope>
    <source>
        <strain evidence="8">PBTS2</strain>
    </source>
</reference>
<evidence type="ECO:0000256" key="4">
    <source>
        <dbReference type="ARBA" id="ARBA00023163"/>
    </source>
</evidence>
<dbReference type="InterPro" id="IPR009057">
    <property type="entry name" value="Homeodomain-like_sf"/>
</dbReference>
<protein>
    <submittedName>
        <fullName evidence="7">HTH-type transcriptional regulator MtrR</fullName>
    </submittedName>
</protein>
<evidence type="ECO:0000256" key="3">
    <source>
        <dbReference type="ARBA" id="ARBA00023125"/>
    </source>
</evidence>
<dbReference type="InterPro" id="IPR036271">
    <property type="entry name" value="Tet_transcr_reg_TetR-rel_C_sf"/>
</dbReference>
<keyword evidence="4" id="KW-0804">Transcription</keyword>
<keyword evidence="1" id="KW-0678">Repressor</keyword>
<dbReference type="PANTHER" id="PTHR30055">
    <property type="entry name" value="HTH-TYPE TRANSCRIPTIONAL REGULATOR RUTR"/>
    <property type="match status" value="1"/>
</dbReference>
<dbReference type="KEGG" id="rhs:A3Q41_00872"/>
<gene>
    <name evidence="7" type="primary">mtrR_1</name>
    <name evidence="7" type="ORF">A3Q41_00872</name>
</gene>
<feature type="domain" description="HTH tetR-type" evidence="6">
    <location>
        <begin position="33"/>
        <end position="93"/>
    </location>
</feature>
<name>A0A143QGL6_RHOFA</name>
<evidence type="ECO:0000313" key="8">
    <source>
        <dbReference type="Proteomes" id="UP000076038"/>
    </source>
</evidence>
<evidence type="ECO:0000313" key="7">
    <source>
        <dbReference type="EMBL" id="AMY22190.1"/>
    </source>
</evidence>
<accession>A0A143QGL6</accession>
<dbReference type="Pfam" id="PF00440">
    <property type="entry name" value="TetR_N"/>
    <property type="match status" value="1"/>
</dbReference>
<dbReference type="Gene3D" id="1.10.357.10">
    <property type="entry name" value="Tetracycline Repressor, domain 2"/>
    <property type="match status" value="1"/>
</dbReference>
<dbReference type="InterPro" id="IPR039538">
    <property type="entry name" value="BetI_C"/>
</dbReference>
<evidence type="ECO:0000256" key="5">
    <source>
        <dbReference type="PROSITE-ProRule" id="PRU00335"/>
    </source>
</evidence>
<dbReference type="PROSITE" id="PS50977">
    <property type="entry name" value="HTH_TETR_2"/>
    <property type="match status" value="1"/>
</dbReference>
<keyword evidence="3 5" id="KW-0238">DNA-binding</keyword>
<organism evidence="7 8">
    <name type="scientific">Rhodococcoides fascians</name>
    <name type="common">Rhodococcus fascians</name>
    <dbReference type="NCBI Taxonomy" id="1828"/>
    <lineage>
        <taxon>Bacteria</taxon>
        <taxon>Bacillati</taxon>
        <taxon>Actinomycetota</taxon>
        <taxon>Actinomycetes</taxon>
        <taxon>Mycobacteriales</taxon>
        <taxon>Nocardiaceae</taxon>
        <taxon>Rhodococcoides</taxon>
    </lineage>
</organism>
<dbReference type="GO" id="GO:0003700">
    <property type="term" value="F:DNA-binding transcription factor activity"/>
    <property type="evidence" value="ECO:0007669"/>
    <property type="project" value="TreeGrafter"/>
</dbReference>
<dbReference type="PATRIC" id="fig|1653479.3.peg.891"/>
<dbReference type="InterPro" id="IPR050109">
    <property type="entry name" value="HTH-type_TetR-like_transc_reg"/>
</dbReference>
<keyword evidence="8" id="KW-1185">Reference proteome</keyword>
<evidence type="ECO:0000256" key="2">
    <source>
        <dbReference type="ARBA" id="ARBA00023015"/>
    </source>
</evidence>
<dbReference type="AlphaFoldDB" id="A0A143QGL6"/>
<dbReference type="InterPro" id="IPR001647">
    <property type="entry name" value="HTH_TetR"/>
</dbReference>
<dbReference type="Proteomes" id="UP000076038">
    <property type="component" value="Chromosome"/>
</dbReference>
<feature type="DNA-binding region" description="H-T-H motif" evidence="5">
    <location>
        <begin position="56"/>
        <end position="75"/>
    </location>
</feature>
<reference evidence="7 8" key="1">
    <citation type="journal article" date="2016" name="Genome Announc.">
        <title>Complete Genome and Plasmid Sequences for Rhodococcus fascians D188 and Draft Sequences for Rhodococcus Isolates PBTS 1 and PBTS 2.</title>
        <authorList>
            <person name="Stamler R.A."/>
            <person name="Vereecke D."/>
            <person name="Zhang Y."/>
            <person name="Schilkey F."/>
            <person name="Devitt N."/>
            <person name="Randall J.J."/>
        </authorList>
    </citation>
    <scope>NUCLEOTIDE SEQUENCE [LARGE SCALE GENOMIC DNA]</scope>
    <source>
        <strain evidence="7 8">PBTS2</strain>
    </source>
</reference>
<dbReference type="EMBL" id="CP015220">
    <property type="protein sequence ID" value="AMY22190.1"/>
    <property type="molecule type" value="Genomic_DNA"/>
</dbReference>
<dbReference type="Pfam" id="PF13977">
    <property type="entry name" value="TetR_C_6"/>
    <property type="match status" value="1"/>
</dbReference>
<proteinExistence type="predicted"/>
<dbReference type="SUPFAM" id="SSF46689">
    <property type="entry name" value="Homeodomain-like"/>
    <property type="match status" value="1"/>
</dbReference>
<dbReference type="PANTHER" id="PTHR30055:SF241">
    <property type="entry name" value="TRANSCRIPTIONAL REGULATORY PROTEIN"/>
    <property type="match status" value="1"/>
</dbReference>
<evidence type="ECO:0000256" key="1">
    <source>
        <dbReference type="ARBA" id="ARBA00022491"/>
    </source>
</evidence>
<evidence type="ECO:0000259" key="6">
    <source>
        <dbReference type="PROSITE" id="PS50977"/>
    </source>
</evidence>
<dbReference type="GO" id="GO:0000976">
    <property type="term" value="F:transcription cis-regulatory region binding"/>
    <property type="evidence" value="ECO:0007669"/>
    <property type="project" value="TreeGrafter"/>
</dbReference>
<dbReference type="SUPFAM" id="SSF48498">
    <property type="entry name" value="Tetracyclin repressor-like, C-terminal domain"/>
    <property type="match status" value="1"/>
</dbReference>